<gene>
    <name evidence="1" type="ORF">LZC95_37230</name>
</gene>
<accession>A0ABZ2K007</accession>
<name>A0ABZ2K007_9BACT</name>
<dbReference type="RefSeq" id="WP_394842704.1">
    <property type="nucleotide sequence ID" value="NZ_CP089982.1"/>
</dbReference>
<evidence type="ECO:0000313" key="2">
    <source>
        <dbReference type="Proteomes" id="UP001379533"/>
    </source>
</evidence>
<keyword evidence="2" id="KW-1185">Reference proteome</keyword>
<dbReference type="InterPro" id="IPR009216">
    <property type="entry name" value="Virulence_factor_SrfB"/>
</dbReference>
<dbReference type="SUPFAM" id="SSF53067">
    <property type="entry name" value="Actin-like ATPase domain"/>
    <property type="match status" value="1"/>
</dbReference>
<reference evidence="1 2" key="1">
    <citation type="submission" date="2021-12" db="EMBL/GenBank/DDBJ databases">
        <title>Discovery of the Pendulisporaceae a myxobacterial family with distinct sporulation behavior and unique specialized metabolism.</title>
        <authorList>
            <person name="Garcia R."/>
            <person name="Popoff A."/>
            <person name="Bader C.D."/>
            <person name="Loehr J."/>
            <person name="Walesch S."/>
            <person name="Walt C."/>
            <person name="Boldt J."/>
            <person name="Bunk B."/>
            <person name="Haeckl F.J.F.P.J."/>
            <person name="Gunesch A.P."/>
            <person name="Birkelbach J."/>
            <person name="Nuebel U."/>
            <person name="Pietschmann T."/>
            <person name="Bach T."/>
            <person name="Mueller R."/>
        </authorList>
    </citation>
    <scope>NUCLEOTIDE SEQUENCE [LARGE SCALE GENOMIC DNA]</scope>
    <source>
        <strain evidence="1 2">MSr12523</strain>
    </source>
</reference>
<proteinExistence type="predicted"/>
<dbReference type="InterPro" id="IPR043129">
    <property type="entry name" value="ATPase_NBD"/>
</dbReference>
<dbReference type="Proteomes" id="UP001379533">
    <property type="component" value="Chromosome"/>
</dbReference>
<dbReference type="Pfam" id="PF07520">
    <property type="entry name" value="SrfB"/>
    <property type="match status" value="1"/>
</dbReference>
<sequence length="950" mass="104624">MVKRKVSLGEEGKGAAAEGSVARSSARIEPNAAILELFFNTGVVYHEIQLASDLPDTVSGFVLVQGAAGASVRRAGEGEKPTVEMAALEHIAELSNRWFPVPYQLSAPHAVQVFLSAEDVRRPRILLAIDTLAYSGAAGRALDPQLDEGRPFRPLDRTELAAFLDHAETREWLRKLEAGGIERCTFKFAAVLEALAPVLPRIQVSQVRPEVAIPVSLVVDLGNSRSTAALVEARQEQDGRQLLTVPLELRNSLDPFRTSDATFDSRITFLPASFDKAVAPFGTGTGFALPSIARMGREALDRALETPHRYACSLSGPKRYLWDDRATHEPWFFATALSRGRSPDGAGQGAAPGEYKPIFGRILKYIAEDGGGLTLRPDGPATPAEPRYAPRAMMLFALVEILSQAMAQINAPAYAAFQGKEGVPRVLRHLVMTYPSAMRAEERAVYEGLVRNAVMLVGYLLHIDSSRLPNVQPAEPGDAAGKAGQVRFDPFLFVDEALAAQMVYLYQEVAENFRGSMEELVAVYGRKEGALRIASVDIGGGTSDVMIAEYRDKMPGSGTSLAITKLFQDGVNIAGDDVCCALIEKIVFTQILAQLPTTTQERASRTRIIHLFGESDAGHGASWRTLKAKLVPYFWLPLARCFWAIAEGFEPADHVPDKQYAVPDIARLFPSANFSTAVLEEANRFLSGVVPGFPGFQNLFFRFDRAEIEEVIVSVLREPLRRYADIVAQFDVDLVVLAGRASALPCVREIFVGEMPVVGPRLKSMANYRVGDWYPSKWRHAGLIIDPKSTVAAGSMILHLASRNRLPNFLLDEVRDIEQSPIYGLYQEAEPHIPRQNEFSRNSTFLYTSGMTIGFRNVDAEEMDAAPLFVVLPKNADVERALLEDRVSLTFAFDKGDKGDKGGTINITQVTSHRNVYQFSPDDFVLRLKTIVSDRYWLDTGIFRKLLDYV</sequence>
<evidence type="ECO:0000313" key="1">
    <source>
        <dbReference type="EMBL" id="WXA92084.1"/>
    </source>
</evidence>
<protein>
    <submittedName>
        <fullName evidence="1">Virulence factor SrfB</fullName>
    </submittedName>
</protein>
<dbReference type="EMBL" id="CP089982">
    <property type="protein sequence ID" value="WXA92084.1"/>
    <property type="molecule type" value="Genomic_DNA"/>
</dbReference>
<organism evidence="1 2">
    <name type="scientific">Pendulispora brunnea</name>
    <dbReference type="NCBI Taxonomy" id="2905690"/>
    <lineage>
        <taxon>Bacteria</taxon>
        <taxon>Pseudomonadati</taxon>
        <taxon>Myxococcota</taxon>
        <taxon>Myxococcia</taxon>
        <taxon>Myxococcales</taxon>
        <taxon>Sorangiineae</taxon>
        <taxon>Pendulisporaceae</taxon>
        <taxon>Pendulispora</taxon>
    </lineage>
</organism>